<proteinExistence type="predicted"/>
<comment type="caution">
    <text evidence="1">The sequence shown here is derived from an EMBL/GenBank/DDBJ whole genome shotgun (WGS) entry which is preliminary data.</text>
</comment>
<organism evidence="1 2">
    <name type="scientific">Clostridium thermopalmarium DSM 5974</name>
    <dbReference type="NCBI Taxonomy" id="1121340"/>
    <lineage>
        <taxon>Bacteria</taxon>
        <taxon>Bacillati</taxon>
        <taxon>Bacillota</taxon>
        <taxon>Clostridia</taxon>
        <taxon>Eubacteriales</taxon>
        <taxon>Clostridiaceae</taxon>
        <taxon>Clostridium</taxon>
    </lineage>
</organism>
<evidence type="ECO:0000313" key="1">
    <source>
        <dbReference type="EMBL" id="PRR70920.1"/>
    </source>
</evidence>
<dbReference type="SUPFAM" id="SSF69279">
    <property type="entry name" value="Phage tail proteins"/>
    <property type="match status" value="1"/>
</dbReference>
<name>A0A2T0APH2_9CLOT</name>
<sequence length="143" mass="16109">MAYDAQKTISGTQGECWLDGEYLDNATGLQAKVKLIKEEVKMCKVMGKKYKVVGFEGSGTLKLNKTNSRMLLKLANKLKEGKSVVCTIVSKLDDPDVVGAERVAIKDATFDEFDLVNWEAKKILEESIPFTFSEYEIYDWIQP</sequence>
<reference evidence="1 2" key="1">
    <citation type="submission" date="2018-03" db="EMBL/GenBank/DDBJ databases">
        <title>Genome sequence of Clostridium thermopalmarium DSM 5974.</title>
        <authorList>
            <person name="Poehlein A."/>
            <person name="Daniel R."/>
        </authorList>
    </citation>
    <scope>NUCLEOTIDE SEQUENCE [LARGE SCALE GENOMIC DNA]</scope>
    <source>
        <strain evidence="1 2">DSM 5974</strain>
    </source>
</reference>
<dbReference type="RefSeq" id="WP_106024546.1">
    <property type="nucleotide sequence ID" value="NZ_PVXN01000053.1"/>
</dbReference>
<accession>A0A2T0APH2</accession>
<gene>
    <name evidence="1" type="primary">xkdM</name>
    <name evidence="1" type="ORF">CPAL_20100</name>
</gene>
<dbReference type="AlphaFoldDB" id="A0A2T0APH2"/>
<dbReference type="Proteomes" id="UP000239614">
    <property type="component" value="Unassembled WGS sequence"/>
</dbReference>
<dbReference type="InterPro" id="IPR038628">
    <property type="entry name" value="XkdM-like_sf"/>
</dbReference>
<dbReference type="EMBL" id="PVXN01000053">
    <property type="protein sequence ID" value="PRR70920.1"/>
    <property type="molecule type" value="Genomic_DNA"/>
</dbReference>
<dbReference type="InterPro" id="IPR018989">
    <property type="entry name" value="DUF2001"/>
</dbReference>
<keyword evidence="2" id="KW-1185">Reference proteome</keyword>
<dbReference type="Pfam" id="PF09393">
    <property type="entry name" value="DUF2001"/>
    <property type="match status" value="1"/>
</dbReference>
<evidence type="ECO:0000313" key="2">
    <source>
        <dbReference type="Proteomes" id="UP000239614"/>
    </source>
</evidence>
<protein>
    <submittedName>
        <fullName evidence="1">Phage-like element PBSX protein XkdM</fullName>
    </submittedName>
</protein>
<dbReference type="Gene3D" id="2.30.110.40">
    <property type="entry name" value="Phage tail tube protein"/>
    <property type="match status" value="1"/>
</dbReference>
<dbReference type="OrthoDB" id="1697482at2"/>